<accession>A0A0F9E426</accession>
<feature type="non-terminal residue" evidence="1">
    <location>
        <position position="1"/>
    </location>
</feature>
<evidence type="ECO:0000313" key="1">
    <source>
        <dbReference type="EMBL" id="KKL60921.1"/>
    </source>
</evidence>
<protein>
    <submittedName>
        <fullName evidence="1">Uncharacterized protein</fullName>
    </submittedName>
</protein>
<proteinExistence type="predicted"/>
<dbReference type="EMBL" id="LAZR01028984">
    <property type="protein sequence ID" value="KKL60921.1"/>
    <property type="molecule type" value="Genomic_DNA"/>
</dbReference>
<sequence>WSTLSKGLGAHTVTTGWKYSTPGVMAGCSTSVQAVKVRFGIRKWRRTVKGNLHEAVKQAHGVGLPLIPYAEGKVPGTGLSIAVSEYMQGVSNPQMPMEACADCGHTTCPKGCPCSNPDCPGKVQEQEACPGCGHTTCPPDCPCKAVDCPGRANARMSGTTPIGGMAHEVSEGTVVEIDGDKITVWKDKDNKSADEAKGTTASKYLQQKIDFGGEMMPLGRAIKIMQKGGASQKLIDRWVQGYFLGKKIRGEAGPIRNAVTTVQKLLKGSGVEEATKELNSGLAKWLEMARAAKRVGNDKRAEAIMLAIEKVIADKDLDERTVYGWNETFNGALAPGYNRSEF</sequence>
<comment type="caution">
    <text evidence="1">The sequence shown here is derived from an EMBL/GenBank/DDBJ whole genome shotgun (WGS) entry which is preliminary data.</text>
</comment>
<gene>
    <name evidence="1" type="ORF">LCGC14_2200500</name>
</gene>
<organism evidence="1">
    <name type="scientific">marine sediment metagenome</name>
    <dbReference type="NCBI Taxonomy" id="412755"/>
    <lineage>
        <taxon>unclassified sequences</taxon>
        <taxon>metagenomes</taxon>
        <taxon>ecological metagenomes</taxon>
    </lineage>
</organism>
<reference evidence="1" key="1">
    <citation type="journal article" date="2015" name="Nature">
        <title>Complex archaea that bridge the gap between prokaryotes and eukaryotes.</title>
        <authorList>
            <person name="Spang A."/>
            <person name="Saw J.H."/>
            <person name="Jorgensen S.L."/>
            <person name="Zaremba-Niedzwiedzka K."/>
            <person name="Martijn J."/>
            <person name="Lind A.E."/>
            <person name="van Eijk R."/>
            <person name="Schleper C."/>
            <person name="Guy L."/>
            <person name="Ettema T.J."/>
        </authorList>
    </citation>
    <scope>NUCLEOTIDE SEQUENCE</scope>
</reference>
<dbReference type="AlphaFoldDB" id="A0A0F9E426"/>
<name>A0A0F9E426_9ZZZZ</name>